<protein>
    <submittedName>
        <fullName evidence="6">Uncharacterized protein</fullName>
    </submittedName>
</protein>
<feature type="signal peptide" evidence="5">
    <location>
        <begin position="1"/>
        <end position="25"/>
    </location>
</feature>
<feature type="repeat" description="ANK" evidence="3">
    <location>
        <begin position="275"/>
        <end position="307"/>
    </location>
</feature>
<evidence type="ECO:0000256" key="2">
    <source>
        <dbReference type="ARBA" id="ARBA00023043"/>
    </source>
</evidence>
<accession>A0A7S4JD95</accession>
<dbReference type="PANTHER" id="PTHR24171:SF8">
    <property type="entry name" value="BRCA1-ASSOCIATED RING DOMAIN PROTEIN 1"/>
    <property type="match status" value="1"/>
</dbReference>
<evidence type="ECO:0000256" key="3">
    <source>
        <dbReference type="PROSITE-ProRule" id="PRU00023"/>
    </source>
</evidence>
<dbReference type="PROSITE" id="PS50088">
    <property type="entry name" value="ANK_REPEAT"/>
    <property type="match status" value="2"/>
</dbReference>
<keyword evidence="1" id="KW-0677">Repeat</keyword>
<feature type="compositionally biased region" description="Acidic residues" evidence="4">
    <location>
        <begin position="79"/>
        <end position="98"/>
    </location>
</feature>
<keyword evidence="5" id="KW-0732">Signal</keyword>
<proteinExistence type="predicted"/>
<dbReference type="Pfam" id="PF12796">
    <property type="entry name" value="Ank_2"/>
    <property type="match status" value="1"/>
</dbReference>
<gene>
    <name evidence="6" type="ORF">GTHE00462_LOCUS4851</name>
</gene>
<dbReference type="InterPro" id="IPR002110">
    <property type="entry name" value="Ankyrin_rpt"/>
</dbReference>
<dbReference type="InterPro" id="IPR036770">
    <property type="entry name" value="Ankyrin_rpt-contain_sf"/>
</dbReference>
<evidence type="ECO:0000313" key="6">
    <source>
        <dbReference type="EMBL" id="CAE2260074.1"/>
    </source>
</evidence>
<reference evidence="6" key="1">
    <citation type="submission" date="2021-01" db="EMBL/GenBank/DDBJ databases">
        <authorList>
            <person name="Corre E."/>
            <person name="Pelletier E."/>
            <person name="Niang G."/>
            <person name="Scheremetjew M."/>
            <person name="Finn R."/>
            <person name="Kale V."/>
            <person name="Holt S."/>
            <person name="Cochrane G."/>
            <person name="Meng A."/>
            <person name="Brown T."/>
            <person name="Cohen L."/>
        </authorList>
    </citation>
    <scope>NUCLEOTIDE SEQUENCE</scope>
    <source>
        <strain evidence="6">CCMP 2712</strain>
    </source>
</reference>
<dbReference type="AlphaFoldDB" id="A0A7S4JD95"/>
<feature type="chain" id="PRO_5031453942" evidence="5">
    <location>
        <begin position="26"/>
        <end position="378"/>
    </location>
</feature>
<feature type="repeat" description="ANK" evidence="3">
    <location>
        <begin position="308"/>
        <end position="341"/>
    </location>
</feature>
<dbReference type="PROSITE" id="PS50297">
    <property type="entry name" value="ANK_REP_REGION"/>
    <property type="match status" value="1"/>
</dbReference>
<evidence type="ECO:0000256" key="5">
    <source>
        <dbReference type="SAM" id="SignalP"/>
    </source>
</evidence>
<dbReference type="Gene3D" id="1.25.40.20">
    <property type="entry name" value="Ankyrin repeat-containing domain"/>
    <property type="match status" value="1"/>
</dbReference>
<name>A0A7S4JD95_GUITH</name>
<dbReference type="SUPFAM" id="SSF48403">
    <property type="entry name" value="Ankyrin repeat"/>
    <property type="match status" value="1"/>
</dbReference>
<sequence>MLTSVNVRTILLFLWFASIPCSTMGGEQTTCSIVHSLPQQTIRAMATRFPTLRGGKKNEKASGSSSEEDPSFKASQDEIMNDSSDEESDVDLPSEELESSSVFDEAKAKEEEKYLPIELPPRVEGDYRSRMGRKFGRRKPKELEADEDASAAENDRTEGWAPFYNGVEVSCLFVDQDSGVEQWCDGRILYTKRSSQELRIEFQQVPEWEASNRIYWPSDDKDIRVKEGQEGGKHLSNEERMMMSRQMLDAARDNNFFLACKLVWFGADIRYTQDSKISFLHLAVLHNDANATRFALEKGVDVNAKMKDGNTPLHLAVVLESSLDVIRELVKYKANLVAVNHEGLNPVDLAEYHQRDKICRVLNKLIMRAQTKKATATS</sequence>
<dbReference type="PANTHER" id="PTHR24171">
    <property type="entry name" value="ANKYRIN REPEAT DOMAIN-CONTAINING PROTEIN 39-RELATED"/>
    <property type="match status" value="1"/>
</dbReference>
<dbReference type="SMART" id="SM00248">
    <property type="entry name" value="ANK"/>
    <property type="match status" value="2"/>
</dbReference>
<dbReference type="GO" id="GO:0085020">
    <property type="term" value="P:protein K6-linked ubiquitination"/>
    <property type="evidence" value="ECO:0007669"/>
    <property type="project" value="TreeGrafter"/>
</dbReference>
<dbReference type="GO" id="GO:0004842">
    <property type="term" value="F:ubiquitin-protein transferase activity"/>
    <property type="evidence" value="ECO:0007669"/>
    <property type="project" value="TreeGrafter"/>
</dbReference>
<keyword evidence="2 3" id="KW-0040">ANK repeat</keyword>
<feature type="region of interest" description="Disordered" evidence="4">
    <location>
        <begin position="47"/>
        <end position="105"/>
    </location>
</feature>
<evidence type="ECO:0000256" key="4">
    <source>
        <dbReference type="SAM" id="MobiDB-lite"/>
    </source>
</evidence>
<organism evidence="6">
    <name type="scientific">Guillardia theta</name>
    <name type="common">Cryptophyte</name>
    <name type="synonym">Cryptomonas phi</name>
    <dbReference type="NCBI Taxonomy" id="55529"/>
    <lineage>
        <taxon>Eukaryota</taxon>
        <taxon>Cryptophyceae</taxon>
        <taxon>Pyrenomonadales</taxon>
        <taxon>Geminigeraceae</taxon>
        <taxon>Guillardia</taxon>
    </lineage>
</organism>
<dbReference type="EMBL" id="HBKN01006072">
    <property type="protein sequence ID" value="CAE2260074.1"/>
    <property type="molecule type" value="Transcribed_RNA"/>
</dbReference>
<evidence type="ECO:0000256" key="1">
    <source>
        <dbReference type="ARBA" id="ARBA00022737"/>
    </source>
</evidence>